<dbReference type="RefSeq" id="WP_208816074.1">
    <property type="nucleotide sequence ID" value="NZ_WVUH01000262.1"/>
</dbReference>
<sequence>MVEIRTVQTVTGICVAAVAALTVAGCGGTSGTVPGNRWVGPSVTTGVTPVDAPVRLTRITSACALLPTETVVRVLGAGEGTRLTAQEEPVQDSGTSPKHSCRYGSDGREALSLVTSTLANQADTVSATLDRIADNSGATTRPVRGVGAGAVTYVSDGVRVLAVTVPHGDDLRLFILSGPSVIPQAKLTELARHVAPQL</sequence>
<accession>A0ABS3VX65</accession>
<dbReference type="EMBL" id="WVUH01000262">
    <property type="protein sequence ID" value="MBO4209100.1"/>
    <property type="molecule type" value="Genomic_DNA"/>
</dbReference>
<keyword evidence="2" id="KW-1185">Reference proteome</keyword>
<organism evidence="1 2">
    <name type="scientific">Micromonospora echinofusca</name>
    <dbReference type="NCBI Taxonomy" id="47858"/>
    <lineage>
        <taxon>Bacteria</taxon>
        <taxon>Bacillati</taxon>
        <taxon>Actinomycetota</taxon>
        <taxon>Actinomycetes</taxon>
        <taxon>Micromonosporales</taxon>
        <taxon>Micromonosporaceae</taxon>
        <taxon>Micromonospora</taxon>
    </lineage>
</organism>
<comment type="caution">
    <text evidence="1">The sequence shown here is derived from an EMBL/GenBank/DDBJ whole genome shotgun (WGS) entry which is preliminary data.</text>
</comment>
<proteinExistence type="predicted"/>
<dbReference type="PROSITE" id="PS51257">
    <property type="entry name" value="PROKAR_LIPOPROTEIN"/>
    <property type="match status" value="1"/>
</dbReference>
<dbReference type="Proteomes" id="UP000823521">
    <property type="component" value="Unassembled WGS sequence"/>
</dbReference>
<evidence type="ECO:0000313" key="1">
    <source>
        <dbReference type="EMBL" id="MBO4209100.1"/>
    </source>
</evidence>
<evidence type="ECO:0000313" key="2">
    <source>
        <dbReference type="Proteomes" id="UP000823521"/>
    </source>
</evidence>
<evidence type="ECO:0008006" key="3">
    <source>
        <dbReference type="Google" id="ProtNLM"/>
    </source>
</evidence>
<name>A0ABS3VX65_MICEH</name>
<gene>
    <name evidence="1" type="ORF">GSF22_24330</name>
</gene>
<protein>
    <recommendedName>
        <fullName evidence="3">DUF5642 domain-containing protein</fullName>
    </recommendedName>
</protein>
<reference evidence="1 2" key="1">
    <citation type="submission" date="2019-12" db="EMBL/GenBank/DDBJ databases">
        <title>Whole genome sequencing of endophytic Actinobacterium Micromonospora sp. MPMI6T.</title>
        <authorList>
            <person name="Evv R."/>
            <person name="Podile A.R."/>
        </authorList>
    </citation>
    <scope>NUCLEOTIDE SEQUENCE [LARGE SCALE GENOMIC DNA]</scope>
    <source>
        <strain evidence="1 2">MPMI6</strain>
    </source>
</reference>